<proteinExistence type="predicted"/>
<comment type="caution">
    <text evidence="2">The sequence shown here is derived from an EMBL/GenBank/DDBJ whole genome shotgun (WGS) entry which is preliminary data.</text>
</comment>
<feature type="compositionally biased region" description="Basic residues" evidence="1">
    <location>
        <begin position="27"/>
        <end position="45"/>
    </location>
</feature>
<name>A0A2S9MDZ4_9BURK</name>
<dbReference type="Proteomes" id="UP000238982">
    <property type="component" value="Unassembled WGS sequence"/>
</dbReference>
<dbReference type="EMBL" id="PVGH01000093">
    <property type="protein sequence ID" value="PRF55951.1"/>
    <property type="molecule type" value="Genomic_DNA"/>
</dbReference>
<feature type="compositionally biased region" description="Basic and acidic residues" evidence="1">
    <location>
        <begin position="13"/>
        <end position="23"/>
    </location>
</feature>
<evidence type="ECO:0000313" key="3">
    <source>
        <dbReference type="Proteomes" id="UP000238982"/>
    </source>
</evidence>
<protein>
    <submittedName>
        <fullName evidence="2">Uncharacterized protein</fullName>
    </submittedName>
</protein>
<accession>A0A2S9MDZ4</accession>
<organism evidence="2 3">
    <name type="scientific">Burkholderia multivorans</name>
    <dbReference type="NCBI Taxonomy" id="87883"/>
    <lineage>
        <taxon>Bacteria</taxon>
        <taxon>Pseudomonadati</taxon>
        <taxon>Pseudomonadota</taxon>
        <taxon>Betaproteobacteria</taxon>
        <taxon>Burkholderiales</taxon>
        <taxon>Burkholderiaceae</taxon>
        <taxon>Burkholderia</taxon>
        <taxon>Burkholderia cepacia complex</taxon>
    </lineage>
</organism>
<evidence type="ECO:0000313" key="2">
    <source>
        <dbReference type="EMBL" id="PRF55951.1"/>
    </source>
</evidence>
<gene>
    <name evidence="2" type="ORF">C6Q15_25215</name>
</gene>
<sequence>MRGTMADLPADARGSRGRSDRGAARSGAHRTGGHRSAHRRRRRGSRVATRLHIGRRRARPAPSLARDSLYHRPRSMK</sequence>
<evidence type="ECO:0000256" key="1">
    <source>
        <dbReference type="SAM" id="MobiDB-lite"/>
    </source>
</evidence>
<reference evidence="2 3" key="1">
    <citation type="submission" date="2018-03" db="EMBL/GenBank/DDBJ databases">
        <authorList>
            <person name="Keele B.F."/>
        </authorList>
    </citation>
    <scope>NUCLEOTIDE SEQUENCE [LARGE SCALE GENOMIC DNA]</scope>
    <source>
        <strain evidence="2 3">AU19729</strain>
    </source>
</reference>
<dbReference type="AlphaFoldDB" id="A0A2S9MDZ4"/>
<feature type="region of interest" description="Disordered" evidence="1">
    <location>
        <begin position="1"/>
        <end position="77"/>
    </location>
</feature>